<dbReference type="InterPro" id="IPR011990">
    <property type="entry name" value="TPR-like_helical_dom_sf"/>
</dbReference>
<keyword evidence="4" id="KW-0802">TPR repeat</keyword>
<evidence type="ECO:0000256" key="3">
    <source>
        <dbReference type="ARBA" id="ARBA00022737"/>
    </source>
</evidence>
<dbReference type="PANTHER" id="PTHR16263:SF4">
    <property type="entry name" value="TETRATRICOPEPTIDE REPEAT PROTEIN 38"/>
    <property type="match status" value="1"/>
</dbReference>
<keyword evidence="6" id="KW-1185">Reference proteome</keyword>
<keyword evidence="3" id="KW-0677">Repeat</keyword>
<dbReference type="RefSeq" id="WP_211852820.1">
    <property type="nucleotide sequence ID" value="NZ_JAAGBB010000013.1"/>
</dbReference>
<protein>
    <recommendedName>
        <fullName evidence="2">Tetratricopeptide repeat protein 38</fullName>
    </recommendedName>
</protein>
<accession>A0ABS5EXW4</accession>
<sequence>MTHRDRYGLELSTASDAAAALYREGSDLLLATWPGAAEAFDAAIADDPDFALARASRARLHAIRGEAGQARAAIAAARALAERHGTERERGQVAILALAIEGHPAQALRQALAHLDTWPRDALVLSLPLGAFGLFAFSGMADHDQARVDLCERHARHYGDDWWFLTYRGWSHVENGDPGAGRALVQRAFALRRHNANAVHALAHAMFEEGSGQEAEALVAGWLPEYGRTGLLYSHISWHQALVALDDGDAARALSIYTDRVQPQATLATPINIVTDGASFLWRLHAYGHAVPKPLWEEAAAYADRAFPKGGNAFVEVHLAMLAAATGDRARAEAGATAAGPVVPAIHRALLAFADGDYGGCARILAPVAAEVVRIGGSHAQREVIEDTLLIALMRSGAAAQARALLDDRLHRRPSRRDSDWRTLLAA</sequence>
<evidence type="ECO:0000256" key="1">
    <source>
        <dbReference type="ARBA" id="ARBA00005857"/>
    </source>
</evidence>
<dbReference type="CDD" id="cd05804">
    <property type="entry name" value="StaR_like"/>
    <property type="match status" value="1"/>
</dbReference>
<proteinExistence type="inferred from homology"/>
<reference evidence="6" key="1">
    <citation type="journal article" date="2021" name="Syst. Appl. Microbiol.">
        <title>Roseomonas hellenica sp. nov., isolated from roots of wild-growing Alkanna tinctoria.</title>
        <authorList>
            <person name="Rat A."/>
            <person name="Naranjo H.D."/>
            <person name="Lebbe L."/>
            <person name="Cnockaert M."/>
            <person name="Krigas N."/>
            <person name="Grigoriadou K."/>
            <person name="Maloupa E."/>
            <person name="Willems A."/>
        </authorList>
    </citation>
    <scope>NUCLEOTIDE SEQUENCE [LARGE SCALE GENOMIC DNA]</scope>
    <source>
        <strain evidence="6">LMG 31523</strain>
    </source>
</reference>
<evidence type="ECO:0000256" key="4">
    <source>
        <dbReference type="ARBA" id="ARBA00022803"/>
    </source>
</evidence>
<dbReference type="Gene3D" id="1.25.40.10">
    <property type="entry name" value="Tetratricopeptide repeat domain"/>
    <property type="match status" value="1"/>
</dbReference>
<organism evidence="5 6">
    <name type="scientific">Plastoroseomonas hellenica</name>
    <dbReference type="NCBI Taxonomy" id="2687306"/>
    <lineage>
        <taxon>Bacteria</taxon>
        <taxon>Pseudomonadati</taxon>
        <taxon>Pseudomonadota</taxon>
        <taxon>Alphaproteobacteria</taxon>
        <taxon>Acetobacterales</taxon>
        <taxon>Acetobacteraceae</taxon>
        <taxon>Plastoroseomonas</taxon>
    </lineage>
</organism>
<name>A0ABS5EXW4_9PROT</name>
<comment type="caution">
    <text evidence="5">The sequence shown here is derived from an EMBL/GenBank/DDBJ whole genome shotgun (WGS) entry which is preliminary data.</text>
</comment>
<dbReference type="Proteomes" id="UP001196870">
    <property type="component" value="Unassembled WGS sequence"/>
</dbReference>
<evidence type="ECO:0000256" key="2">
    <source>
        <dbReference type="ARBA" id="ARBA00019992"/>
    </source>
</evidence>
<gene>
    <name evidence="5" type="ORF">GXW71_12355</name>
</gene>
<dbReference type="Pfam" id="PF14559">
    <property type="entry name" value="TPR_19"/>
    <property type="match status" value="1"/>
</dbReference>
<dbReference type="InterPro" id="IPR033891">
    <property type="entry name" value="TTC38"/>
</dbReference>
<dbReference type="SUPFAM" id="SSF48452">
    <property type="entry name" value="TPR-like"/>
    <property type="match status" value="1"/>
</dbReference>
<comment type="similarity">
    <text evidence="1">Belongs to the TTC38 family.</text>
</comment>
<evidence type="ECO:0000313" key="6">
    <source>
        <dbReference type="Proteomes" id="UP001196870"/>
    </source>
</evidence>
<dbReference type="EMBL" id="JAAGBB010000013">
    <property type="protein sequence ID" value="MBR0665148.1"/>
    <property type="molecule type" value="Genomic_DNA"/>
</dbReference>
<evidence type="ECO:0000313" key="5">
    <source>
        <dbReference type="EMBL" id="MBR0665148.1"/>
    </source>
</evidence>
<dbReference type="PANTHER" id="PTHR16263">
    <property type="entry name" value="TETRATRICOPEPTIDE REPEAT PROTEIN 38"/>
    <property type="match status" value="1"/>
</dbReference>